<feature type="domain" description="SMC hinge" evidence="8">
    <location>
        <begin position="420"/>
        <end position="538"/>
    </location>
</feature>
<sequence length="1024" mass="115224">MYLQSIEINGFKSFAEKTLLEFLPPKEGRHSITVVIGPNGSGKSNVADAIRWAMGEQSLKQLRGKKSEDIIFSGSVGKGQMSMAAVLMTLDNKDHRADVEYDHLVIGRRLYRSGESEYVINENPVRLLDLQLLLAKAQFGQGSYAVIGQGMIDKLLLQSNEERKDFFDEAAGIKEFQIKRHQAGLRLARTKEHIEQADVLLNEITPRLKSLSRQVKKLEQRKEVEVVLREKQDQYYSSLWHHHQSTIDTVETELQRIDTELQHAQTGLQTTQEELATLARGASRHDAFRELQEKYQELVSKKNGLERERAVLGGRLQTEYSKSGQHQIGWLESKIEKLCEQQAELATTITDLQRKQKDGGAVTGIMRQEIEELSLEKTALKGEIGALETGLVRLRSELTTFHVTGFQAVQAVLEAREDIGGIEGVVAQLGDVEKKYQVALDVAAGSRLASIVVDDVDAAKRSVEYLRRERFGVATFLPLTKIRSSDVPAYVRDLTREKGVCGLAYDLVRFESQFAGVFSYVFGSTLVVEDFPTAERIGIGRVRMVTLDGDLFETTGAVKGGHRRMKENGLSFANADPTYTVARESEECEQKIAAKQNALSEVEEVLVAKEERWRQLQAEVHVGENKTELLLDQKHVVDEELAGLEQELARETMSPEQFGAVMKDIASQKNSVEGEIGSLEKELKHVEKEIEQFNDEEEKKKQRIFALQDTMQKQQEVVNSLVTQRNEQQVTRAKLETKQEDLQHELFQELRVSIESIIERGIEPLPVQQLEHLLAEVQKLKYTLTLIGGIDEEVLNEYGQTKERHDQLSGQVTDLKKAMEDLEELIEELDVVMKKKRDRAFKEIKKGFQRFFVMLFEGGEADLNEVYEEEKTEEEKIEQAGAEDATQQSMTDLEEEIEKAPPKRKKKILAGIDITACPPGKKIKNIQALSGGERTLTSIALMCAILKTNPSPFVVLDEVEAALDESNTLKVVNIIKELATQSQFIIITHNRVTMHAADALYGVTMGGDGVSKLLSVQLDKQDGV</sequence>
<dbReference type="InterPro" id="IPR010935">
    <property type="entry name" value="SMC_hinge"/>
</dbReference>
<dbReference type="GO" id="GO:0006260">
    <property type="term" value="P:DNA replication"/>
    <property type="evidence" value="ECO:0007669"/>
    <property type="project" value="UniProtKB-UniRule"/>
</dbReference>
<dbReference type="GO" id="GO:0005737">
    <property type="term" value="C:cytoplasm"/>
    <property type="evidence" value="ECO:0007669"/>
    <property type="project" value="UniProtKB-SubCell"/>
</dbReference>
<comment type="subcellular location">
    <subcellularLocation>
        <location evidence="6">Cytoplasm</location>
    </subcellularLocation>
</comment>
<evidence type="ECO:0000313" key="10">
    <source>
        <dbReference type="Proteomes" id="UP000176282"/>
    </source>
</evidence>
<dbReference type="GO" id="GO:0007059">
    <property type="term" value="P:chromosome segregation"/>
    <property type="evidence" value="ECO:0007669"/>
    <property type="project" value="UniProtKB-UniRule"/>
</dbReference>
<evidence type="ECO:0000256" key="4">
    <source>
        <dbReference type="ARBA" id="ARBA00023054"/>
    </source>
</evidence>
<dbReference type="EMBL" id="MFQB01000047">
    <property type="protein sequence ID" value="OGH65442.1"/>
    <property type="molecule type" value="Genomic_DNA"/>
</dbReference>
<organism evidence="9 10">
    <name type="scientific">Candidatus Magasanikbacteria bacterium RIFCSPHIGHO2_02_FULL_47_14</name>
    <dbReference type="NCBI Taxonomy" id="1798680"/>
    <lineage>
        <taxon>Bacteria</taxon>
        <taxon>Candidatus Magasanikiibacteriota</taxon>
    </lineage>
</organism>
<dbReference type="GO" id="GO:0005524">
    <property type="term" value="F:ATP binding"/>
    <property type="evidence" value="ECO:0007669"/>
    <property type="project" value="UniProtKB-UniRule"/>
</dbReference>
<keyword evidence="2 6" id="KW-0547">Nucleotide-binding</keyword>
<keyword evidence="3 6" id="KW-0067">ATP-binding</keyword>
<dbReference type="Pfam" id="PF06470">
    <property type="entry name" value="SMC_hinge"/>
    <property type="match status" value="1"/>
</dbReference>
<dbReference type="Proteomes" id="UP000176282">
    <property type="component" value="Unassembled WGS sequence"/>
</dbReference>
<feature type="coiled-coil region" evidence="6">
    <location>
        <begin position="585"/>
        <end position="619"/>
    </location>
</feature>
<evidence type="ECO:0000313" key="9">
    <source>
        <dbReference type="EMBL" id="OGH65442.1"/>
    </source>
</evidence>
<dbReference type="GO" id="GO:0007062">
    <property type="term" value="P:sister chromatid cohesion"/>
    <property type="evidence" value="ECO:0007669"/>
    <property type="project" value="InterPro"/>
</dbReference>
<dbReference type="InterPro" id="IPR036277">
    <property type="entry name" value="SMC_hinge_sf"/>
</dbReference>
<evidence type="ECO:0000256" key="3">
    <source>
        <dbReference type="ARBA" id="ARBA00022840"/>
    </source>
</evidence>
<evidence type="ECO:0000256" key="1">
    <source>
        <dbReference type="ARBA" id="ARBA00022490"/>
    </source>
</evidence>
<dbReference type="GO" id="GO:0016887">
    <property type="term" value="F:ATP hydrolysis activity"/>
    <property type="evidence" value="ECO:0007669"/>
    <property type="project" value="InterPro"/>
</dbReference>
<dbReference type="PANTHER" id="PTHR43977">
    <property type="entry name" value="STRUCTURAL MAINTENANCE OF CHROMOSOMES PROTEIN 3"/>
    <property type="match status" value="1"/>
</dbReference>
<dbReference type="SMART" id="SM00968">
    <property type="entry name" value="SMC_hinge"/>
    <property type="match status" value="1"/>
</dbReference>
<dbReference type="Gene3D" id="1.20.1060.20">
    <property type="match status" value="1"/>
</dbReference>
<name>A0A1F6M1D9_9BACT</name>
<feature type="coiled-coil region" evidence="6">
    <location>
        <begin position="254"/>
        <end position="308"/>
    </location>
</feature>
<dbReference type="SUPFAM" id="SSF75553">
    <property type="entry name" value="Smc hinge domain"/>
    <property type="match status" value="1"/>
</dbReference>
<evidence type="ECO:0000256" key="7">
    <source>
        <dbReference type="SAM" id="MobiDB-lite"/>
    </source>
</evidence>
<dbReference type="GO" id="GO:0005694">
    <property type="term" value="C:chromosome"/>
    <property type="evidence" value="ECO:0007669"/>
    <property type="project" value="InterPro"/>
</dbReference>
<feature type="binding site" evidence="6">
    <location>
        <begin position="38"/>
        <end position="45"/>
    </location>
    <ligand>
        <name>ATP</name>
        <dbReference type="ChEBI" id="CHEBI:30616"/>
    </ligand>
</feature>
<keyword evidence="1 6" id="KW-0963">Cytoplasm</keyword>
<dbReference type="Pfam" id="PF02463">
    <property type="entry name" value="SMC_N"/>
    <property type="match status" value="1"/>
</dbReference>
<feature type="region of interest" description="Disordered" evidence="7">
    <location>
        <begin position="870"/>
        <end position="900"/>
    </location>
</feature>
<dbReference type="InterPro" id="IPR011890">
    <property type="entry name" value="SMC_prok"/>
</dbReference>
<feature type="coiled-coil region" evidence="6">
    <location>
        <begin position="662"/>
        <end position="745"/>
    </location>
</feature>
<comment type="domain">
    <text evidence="6">Contains large globular domains required for ATP hydrolysis at each terminus and a third globular domain forming a flexible hinge near the middle of the molecule. These domains are separated by coiled-coil structures.</text>
</comment>
<dbReference type="PIRSF" id="PIRSF005719">
    <property type="entry name" value="SMC"/>
    <property type="match status" value="1"/>
</dbReference>
<comment type="similarity">
    <text evidence="6">Belongs to the SMC family.</text>
</comment>
<dbReference type="HAMAP" id="MF_01894">
    <property type="entry name" value="Smc_prok"/>
    <property type="match status" value="1"/>
</dbReference>
<evidence type="ECO:0000259" key="8">
    <source>
        <dbReference type="SMART" id="SM00968"/>
    </source>
</evidence>
<dbReference type="STRING" id="1798680.A3J66_02350"/>
<comment type="caution">
    <text evidence="9">The sequence shown here is derived from an EMBL/GenBank/DDBJ whole genome shotgun (WGS) entry which is preliminary data.</text>
</comment>
<keyword evidence="5 6" id="KW-0238">DNA-binding</keyword>
<comment type="function">
    <text evidence="6">Required for chromosome condensation and partitioning.</text>
</comment>
<comment type="subunit">
    <text evidence="6">Homodimer.</text>
</comment>
<dbReference type="AlphaFoldDB" id="A0A1F6M1D9"/>
<proteinExistence type="inferred from homology"/>
<keyword evidence="4 6" id="KW-0175">Coiled coil</keyword>
<evidence type="ECO:0000256" key="6">
    <source>
        <dbReference type="HAMAP-Rule" id="MF_01894"/>
    </source>
</evidence>
<dbReference type="SUPFAM" id="SSF52540">
    <property type="entry name" value="P-loop containing nucleoside triphosphate hydrolases"/>
    <property type="match status" value="1"/>
</dbReference>
<reference evidence="9 10" key="1">
    <citation type="journal article" date="2016" name="Nat. Commun.">
        <title>Thousands of microbial genomes shed light on interconnected biogeochemical processes in an aquifer system.</title>
        <authorList>
            <person name="Anantharaman K."/>
            <person name="Brown C.T."/>
            <person name="Hug L.A."/>
            <person name="Sharon I."/>
            <person name="Castelle C.J."/>
            <person name="Probst A.J."/>
            <person name="Thomas B.C."/>
            <person name="Singh A."/>
            <person name="Wilkins M.J."/>
            <person name="Karaoz U."/>
            <person name="Brodie E.L."/>
            <person name="Williams K.H."/>
            <person name="Hubbard S.S."/>
            <person name="Banfield J.F."/>
        </authorList>
    </citation>
    <scope>NUCLEOTIDE SEQUENCE [LARGE SCALE GENOMIC DNA]</scope>
</reference>
<dbReference type="GO" id="GO:0030261">
    <property type="term" value="P:chromosome condensation"/>
    <property type="evidence" value="ECO:0007669"/>
    <property type="project" value="InterPro"/>
</dbReference>
<dbReference type="Gene3D" id="3.40.50.300">
    <property type="entry name" value="P-loop containing nucleotide triphosphate hydrolases"/>
    <property type="match status" value="2"/>
</dbReference>
<gene>
    <name evidence="6" type="primary">smc</name>
    <name evidence="9" type="ORF">A3J66_02350</name>
</gene>
<evidence type="ECO:0000256" key="5">
    <source>
        <dbReference type="ARBA" id="ARBA00023125"/>
    </source>
</evidence>
<dbReference type="GO" id="GO:0003677">
    <property type="term" value="F:DNA binding"/>
    <property type="evidence" value="ECO:0007669"/>
    <property type="project" value="UniProtKB-UniRule"/>
</dbReference>
<dbReference type="Gene3D" id="3.30.70.1620">
    <property type="match status" value="1"/>
</dbReference>
<dbReference type="InterPro" id="IPR027417">
    <property type="entry name" value="P-loop_NTPase"/>
</dbReference>
<protein>
    <recommendedName>
        <fullName evidence="6">Chromosome partition protein Smc</fullName>
    </recommendedName>
</protein>
<dbReference type="InterPro" id="IPR003395">
    <property type="entry name" value="RecF/RecN/SMC_N"/>
</dbReference>
<accession>A0A1F6M1D9</accession>
<dbReference type="InterPro" id="IPR024704">
    <property type="entry name" value="SMC"/>
</dbReference>
<evidence type="ECO:0000256" key="2">
    <source>
        <dbReference type="ARBA" id="ARBA00022741"/>
    </source>
</evidence>